<organism evidence="1 2">
    <name type="scientific">Papaver somniferum</name>
    <name type="common">Opium poppy</name>
    <dbReference type="NCBI Taxonomy" id="3469"/>
    <lineage>
        <taxon>Eukaryota</taxon>
        <taxon>Viridiplantae</taxon>
        <taxon>Streptophyta</taxon>
        <taxon>Embryophyta</taxon>
        <taxon>Tracheophyta</taxon>
        <taxon>Spermatophyta</taxon>
        <taxon>Magnoliopsida</taxon>
        <taxon>Ranunculales</taxon>
        <taxon>Papaveraceae</taxon>
        <taxon>Papaveroideae</taxon>
        <taxon>Papaver</taxon>
    </lineage>
</organism>
<dbReference type="Proteomes" id="UP000316621">
    <property type="component" value="Chromosome 1"/>
</dbReference>
<proteinExistence type="predicted"/>
<evidence type="ECO:0000313" key="1">
    <source>
        <dbReference type="EMBL" id="RZC48240.1"/>
    </source>
</evidence>
<keyword evidence="2" id="KW-1185">Reference proteome</keyword>
<accession>A0A4Y7IKD6</accession>
<dbReference type="EMBL" id="CM010715">
    <property type="protein sequence ID" value="RZC48240.1"/>
    <property type="molecule type" value="Genomic_DNA"/>
</dbReference>
<protein>
    <submittedName>
        <fullName evidence="1">Uncharacterized protein</fullName>
    </submittedName>
</protein>
<gene>
    <name evidence="1" type="ORF">C5167_041201</name>
</gene>
<name>A0A4Y7IKD6_PAPSO</name>
<reference evidence="1 2" key="1">
    <citation type="journal article" date="2018" name="Science">
        <title>The opium poppy genome and morphinan production.</title>
        <authorList>
            <person name="Guo L."/>
            <person name="Winzer T."/>
            <person name="Yang X."/>
            <person name="Li Y."/>
            <person name="Ning Z."/>
            <person name="He Z."/>
            <person name="Teodor R."/>
            <person name="Lu Y."/>
            <person name="Bowser T.A."/>
            <person name="Graham I.A."/>
            <person name="Ye K."/>
        </authorList>
    </citation>
    <scope>NUCLEOTIDE SEQUENCE [LARGE SCALE GENOMIC DNA]</scope>
    <source>
        <strain evidence="2">cv. HN1</strain>
        <tissue evidence="1">Leaves</tissue>
    </source>
</reference>
<dbReference type="Gramene" id="RZC48240">
    <property type="protein sequence ID" value="RZC48240"/>
    <property type="gene ID" value="C5167_041201"/>
</dbReference>
<feature type="non-terminal residue" evidence="1">
    <location>
        <position position="1"/>
    </location>
</feature>
<dbReference type="AlphaFoldDB" id="A0A4Y7IKD6"/>
<sequence length="171" mass="20047">DHAKDIVNNPEIFSDDEKINTFLSFHKDTCVNILLLLYPSIDDDAFNDLEILKSFKPVLVGVDSELRRTYLDARYCDDDYDEEQRIRSVERGKQDALAMLQMLEVDMSKYQQDSDGDPKFIDDQPTQAMIDQYRLLEDEVTRTYDKMTELFENSHPIALYLSIVKHHVEDM</sequence>
<evidence type="ECO:0000313" key="2">
    <source>
        <dbReference type="Proteomes" id="UP000316621"/>
    </source>
</evidence>